<dbReference type="EMBL" id="BAAALG010000011">
    <property type="protein sequence ID" value="GAA1108961.1"/>
    <property type="molecule type" value="Genomic_DNA"/>
</dbReference>
<keyword evidence="2" id="KW-0472">Membrane</keyword>
<keyword evidence="4" id="KW-1185">Reference proteome</keyword>
<evidence type="ECO:0000256" key="2">
    <source>
        <dbReference type="SAM" id="Phobius"/>
    </source>
</evidence>
<protein>
    <submittedName>
        <fullName evidence="3">Uncharacterized protein</fullName>
    </submittedName>
</protein>
<accession>A0ABN1U0T8</accession>
<evidence type="ECO:0000313" key="3">
    <source>
        <dbReference type="EMBL" id="GAA1108961.1"/>
    </source>
</evidence>
<evidence type="ECO:0000313" key="4">
    <source>
        <dbReference type="Proteomes" id="UP001501581"/>
    </source>
</evidence>
<dbReference type="Proteomes" id="UP001501581">
    <property type="component" value="Unassembled WGS sequence"/>
</dbReference>
<sequence>MEILWWLAPAVVVTVLTMLWVGWLGRAGRGQVDRDVAVQRLGEGLRTQHQGLTRPTPAASRAPDRSTGVAVRPSRSGATEQTRRSA</sequence>
<name>A0ABN1U0T8_9ACTN</name>
<proteinExistence type="predicted"/>
<keyword evidence="2" id="KW-1133">Transmembrane helix</keyword>
<dbReference type="RefSeq" id="WP_343995784.1">
    <property type="nucleotide sequence ID" value="NZ_BAAALG010000011.1"/>
</dbReference>
<organism evidence="3 4">
    <name type="scientific">Nocardioides dubius</name>
    <dbReference type="NCBI Taxonomy" id="317019"/>
    <lineage>
        <taxon>Bacteria</taxon>
        <taxon>Bacillati</taxon>
        <taxon>Actinomycetota</taxon>
        <taxon>Actinomycetes</taxon>
        <taxon>Propionibacteriales</taxon>
        <taxon>Nocardioidaceae</taxon>
        <taxon>Nocardioides</taxon>
    </lineage>
</organism>
<comment type="caution">
    <text evidence="3">The sequence shown here is derived from an EMBL/GenBank/DDBJ whole genome shotgun (WGS) entry which is preliminary data.</text>
</comment>
<evidence type="ECO:0000256" key="1">
    <source>
        <dbReference type="SAM" id="MobiDB-lite"/>
    </source>
</evidence>
<feature type="transmembrane region" description="Helical" evidence="2">
    <location>
        <begin position="6"/>
        <end position="24"/>
    </location>
</feature>
<gene>
    <name evidence="3" type="ORF">GCM10009668_31590</name>
</gene>
<feature type="region of interest" description="Disordered" evidence="1">
    <location>
        <begin position="44"/>
        <end position="86"/>
    </location>
</feature>
<reference evidence="3 4" key="1">
    <citation type="journal article" date="2019" name="Int. J. Syst. Evol. Microbiol.">
        <title>The Global Catalogue of Microorganisms (GCM) 10K type strain sequencing project: providing services to taxonomists for standard genome sequencing and annotation.</title>
        <authorList>
            <consortium name="The Broad Institute Genomics Platform"/>
            <consortium name="The Broad Institute Genome Sequencing Center for Infectious Disease"/>
            <person name="Wu L."/>
            <person name="Ma J."/>
        </authorList>
    </citation>
    <scope>NUCLEOTIDE SEQUENCE [LARGE SCALE GENOMIC DNA]</scope>
    <source>
        <strain evidence="3 4">JCM 13008</strain>
    </source>
</reference>
<keyword evidence="2" id="KW-0812">Transmembrane</keyword>